<evidence type="ECO:0000313" key="7">
    <source>
        <dbReference type="EMBL" id="KUF08667.1"/>
    </source>
</evidence>
<proteinExistence type="inferred from homology"/>
<comment type="similarity">
    <text evidence="2">Belongs to the nurim family.</text>
</comment>
<dbReference type="STRING" id="1685382.AVJ23_21575"/>
<dbReference type="Gene3D" id="1.20.120.1630">
    <property type="match status" value="1"/>
</dbReference>
<dbReference type="GO" id="GO:0016020">
    <property type="term" value="C:membrane"/>
    <property type="evidence" value="ECO:0007669"/>
    <property type="project" value="UniProtKB-SubCell"/>
</dbReference>
<evidence type="ECO:0000256" key="6">
    <source>
        <dbReference type="SAM" id="Phobius"/>
    </source>
</evidence>
<feature type="transmembrane region" description="Helical" evidence="6">
    <location>
        <begin position="109"/>
        <end position="129"/>
    </location>
</feature>
<dbReference type="PANTHER" id="PTHR31040">
    <property type="entry name" value="NURIM"/>
    <property type="match status" value="1"/>
</dbReference>
<keyword evidence="4 6" id="KW-1133">Transmembrane helix</keyword>
<evidence type="ECO:0000256" key="3">
    <source>
        <dbReference type="ARBA" id="ARBA00022692"/>
    </source>
</evidence>
<protein>
    <submittedName>
        <fullName evidence="7">Uncharacterized protein</fullName>
    </submittedName>
</protein>
<comment type="caution">
    <text evidence="7">The sequence shown here is derived from an EMBL/GenBank/DDBJ whole genome shotgun (WGS) entry which is preliminary data.</text>
</comment>
<evidence type="ECO:0000256" key="4">
    <source>
        <dbReference type="ARBA" id="ARBA00022989"/>
    </source>
</evidence>
<sequence>MNLSGDTPAGRLIGLALGALRPPPGRGRIALALAFGVTVHAIFAAAVLAMILAMYFGMSRSLGAVPWPWAALVNAALVLQFPLVHSALLTRRGGRMLTRLVPGRHGGTLATTTYAIIASLQLLALFALWTPSGIIWWRAEGAALAAVSVAYALAWLMLIKASYDAGAEVQSGALGWMSLMQDIRPRFPDMPTTGLFRIIRQPIYVAFALTLWTVPVWTPDQLALAMTLTAYCLAAPRLKERRFAARYGARFEAYRARVPYAVPTFRKRRKDA</sequence>
<organism evidence="7 8">
    <name type="scientific">Pseudoponticoccus marisrubri</name>
    <dbReference type="NCBI Taxonomy" id="1685382"/>
    <lineage>
        <taxon>Bacteria</taxon>
        <taxon>Pseudomonadati</taxon>
        <taxon>Pseudomonadota</taxon>
        <taxon>Alphaproteobacteria</taxon>
        <taxon>Rhodobacterales</taxon>
        <taxon>Roseobacteraceae</taxon>
        <taxon>Pseudoponticoccus</taxon>
    </lineage>
</organism>
<keyword evidence="3 6" id="KW-0812">Transmembrane</keyword>
<dbReference type="Proteomes" id="UP000054396">
    <property type="component" value="Unassembled WGS sequence"/>
</dbReference>
<dbReference type="OrthoDB" id="7066299at2"/>
<dbReference type="EMBL" id="LPXO01000029">
    <property type="protein sequence ID" value="KUF08667.1"/>
    <property type="molecule type" value="Genomic_DNA"/>
</dbReference>
<evidence type="ECO:0000256" key="5">
    <source>
        <dbReference type="ARBA" id="ARBA00023136"/>
    </source>
</evidence>
<dbReference type="InterPro" id="IPR033580">
    <property type="entry name" value="Nurim-like"/>
</dbReference>
<evidence type="ECO:0000256" key="1">
    <source>
        <dbReference type="ARBA" id="ARBA00004141"/>
    </source>
</evidence>
<comment type="subcellular location">
    <subcellularLocation>
        <location evidence="1">Membrane</location>
        <topology evidence="1">Multi-pass membrane protein</topology>
    </subcellularLocation>
</comment>
<dbReference type="PANTHER" id="PTHR31040:SF1">
    <property type="entry name" value="NURIM"/>
    <property type="match status" value="1"/>
</dbReference>
<keyword evidence="5 6" id="KW-0472">Membrane</keyword>
<dbReference type="AlphaFoldDB" id="A0A0W7WDE6"/>
<keyword evidence="8" id="KW-1185">Reference proteome</keyword>
<accession>A0A0W7WDE6</accession>
<feature type="transmembrane region" description="Helical" evidence="6">
    <location>
        <begin position="67"/>
        <end position="88"/>
    </location>
</feature>
<evidence type="ECO:0000256" key="2">
    <source>
        <dbReference type="ARBA" id="ARBA00010631"/>
    </source>
</evidence>
<name>A0A0W7WDE6_9RHOB</name>
<feature type="transmembrane region" description="Helical" evidence="6">
    <location>
        <begin position="29"/>
        <end position="55"/>
    </location>
</feature>
<reference evidence="7 8" key="1">
    <citation type="submission" date="2015-12" db="EMBL/GenBank/DDBJ databases">
        <authorList>
            <person name="Shamseldin A."/>
            <person name="Moawad H."/>
            <person name="Abd El-Rahim W.M."/>
            <person name="Sadowsky M.J."/>
        </authorList>
    </citation>
    <scope>NUCLEOTIDE SEQUENCE [LARGE SCALE GENOMIC DNA]</scope>
    <source>
        <strain evidence="7 8">SJ5A-1</strain>
    </source>
</reference>
<dbReference type="RefSeq" id="WP_058864311.1">
    <property type="nucleotide sequence ID" value="NZ_LPXO01000029.1"/>
</dbReference>
<gene>
    <name evidence="7" type="ORF">AVJ23_21575</name>
</gene>
<evidence type="ECO:0000313" key="8">
    <source>
        <dbReference type="Proteomes" id="UP000054396"/>
    </source>
</evidence>
<feature type="transmembrane region" description="Helical" evidence="6">
    <location>
        <begin position="135"/>
        <end position="158"/>
    </location>
</feature>